<sequence>MEGVSVITCTIRPNQIHNILRNFVNQMFRKKELIIILNRKNMSLLQWQQVTKKYKNVRVYQIPGATLGACLNFGIRKARYPFIAKFDDDDYYAPEYLNQAVHALKTTNASMVGKGGTVTYFKNMKTLAIRKPHHESKFLYEIKMPGPHLGGGTMVFKKKCFSLCYVSRSKSM</sequence>
<comment type="caution">
    <text evidence="3">The sequence shown here is derived from an EMBL/GenBank/DDBJ whole genome shotgun (WGS) entry which is preliminary data.</text>
</comment>
<dbReference type="SUPFAM" id="SSF53448">
    <property type="entry name" value="Nucleotide-diphospho-sugar transferases"/>
    <property type="match status" value="1"/>
</dbReference>
<comment type="similarity">
    <text evidence="1">Belongs to the glycosyltransferase 2 family.</text>
</comment>
<dbReference type="PANTHER" id="PTHR22916">
    <property type="entry name" value="GLYCOSYLTRANSFERASE"/>
    <property type="match status" value="1"/>
</dbReference>
<reference evidence="3 4" key="1">
    <citation type="submission" date="2018-04" db="EMBL/GenBank/DDBJ databases">
        <title>Genomic Encyclopedia of Archaeal and Bacterial Type Strains, Phase II (KMG-II): from individual species to whole genera.</title>
        <authorList>
            <person name="Goeker M."/>
        </authorList>
    </citation>
    <scope>NUCLEOTIDE SEQUENCE [LARGE SCALE GENOMIC DNA]</scope>
    <source>
        <strain evidence="3 4">DSM 45787</strain>
    </source>
</reference>
<dbReference type="AlphaFoldDB" id="A0A2T6C4R7"/>
<dbReference type="EMBL" id="QBKR01000004">
    <property type="protein sequence ID" value="PTX63273.1"/>
    <property type="molecule type" value="Genomic_DNA"/>
</dbReference>
<name>A0A2T6C4R7_9BACL</name>
<dbReference type="Proteomes" id="UP000244240">
    <property type="component" value="Unassembled WGS sequence"/>
</dbReference>
<keyword evidence="3" id="KW-0808">Transferase</keyword>
<organism evidence="3 4">
    <name type="scientific">Melghirimyces profundicolus</name>
    <dbReference type="NCBI Taxonomy" id="1242148"/>
    <lineage>
        <taxon>Bacteria</taxon>
        <taxon>Bacillati</taxon>
        <taxon>Bacillota</taxon>
        <taxon>Bacilli</taxon>
        <taxon>Bacillales</taxon>
        <taxon>Thermoactinomycetaceae</taxon>
        <taxon>Melghirimyces</taxon>
    </lineage>
</organism>
<dbReference type="OrthoDB" id="6713581at2"/>
<dbReference type="InterPro" id="IPR001173">
    <property type="entry name" value="Glyco_trans_2-like"/>
</dbReference>
<dbReference type="InterPro" id="IPR029044">
    <property type="entry name" value="Nucleotide-diphossugar_trans"/>
</dbReference>
<dbReference type="PANTHER" id="PTHR22916:SF3">
    <property type="entry name" value="UDP-GLCNAC:BETAGAL BETA-1,3-N-ACETYLGLUCOSAMINYLTRANSFERASE-LIKE PROTEIN 1"/>
    <property type="match status" value="1"/>
</dbReference>
<feature type="domain" description="Glycosyltransferase 2-like" evidence="2">
    <location>
        <begin position="6"/>
        <end position="113"/>
    </location>
</feature>
<accession>A0A2T6C4R7</accession>
<dbReference type="CDD" id="cd00761">
    <property type="entry name" value="Glyco_tranf_GTA_type"/>
    <property type="match status" value="1"/>
</dbReference>
<dbReference type="GO" id="GO:0016758">
    <property type="term" value="F:hexosyltransferase activity"/>
    <property type="evidence" value="ECO:0007669"/>
    <property type="project" value="UniProtKB-ARBA"/>
</dbReference>
<evidence type="ECO:0000259" key="2">
    <source>
        <dbReference type="Pfam" id="PF00535"/>
    </source>
</evidence>
<protein>
    <submittedName>
        <fullName evidence="3">Glycosyl transferase family 2</fullName>
    </submittedName>
</protein>
<keyword evidence="4" id="KW-1185">Reference proteome</keyword>
<dbReference type="RefSeq" id="WP_108022104.1">
    <property type="nucleotide sequence ID" value="NZ_QBKR01000004.1"/>
</dbReference>
<evidence type="ECO:0000313" key="4">
    <source>
        <dbReference type="Proteomes" id="UP000244240"/>
    </source>
</evidence>
<evidence type="ECO:0000313" key="3">
    <source>
        <dbReference type="EMBL" id="PTX63273.1"/>
    </source>
</evidence>
<dbReference type="Gene3D" id="3.90.550.10">
    <property type="entry name" value="Spore Coat Polysaccharide Biosynthesis Protein SpsA, Chain A"/>
    <property type="match status" value="1"/>
</dbReference>
<proteinExistence type="inferred from homology"/>
<gene>
    <name evidence="3" type="ORF">C8P63_104118</name>
</gene>
<evidence type="ECO:0000256" key="1">
    <source>
        <dbReference type="ARBA" id="ARBA00006739"/>
    </source>
</evidence>
<dbReference type="Pfam" id="PF00535">
    <property type="entry name" value="Glycos_transf_2"/>
    <property type="match status" value="1"/>
</dbReference>